<dbReference type="eggNOG" id="ENOG5032WA8">
    <property type="taxonomic scope" value="Bacteria"/>
</dbReference>
<accession>A0A0A2MM11</accession>
<evidence type="ECO:0000313" key="2">
    <source>
        <dbReference type="EMBL" id="KGO92616.1"/>
    </source>
</evidence>
<organism evidence="2 3">
    <name type="scientific">Flavobacterium enshiense DK69</name>
    <dbReference type="NCBI Taxonomy" id="1107311"/>
    <lineage>
        <taxon>Bacteria</taxon>
        <taxon>Pseudomonadati</taxon>
        <taxon>Bacteroidota</taxon>
        <taxon>Flavobacteriia</taxon>
        <taxon>Flavobacteriales</taxon>
        <taxon>Flavobacteriaceae</taxon>
        <taxon>Flavobacterium</taxon>
    </lineage>
</organism>
<keyword evidence="1" id="KW-0812">Transmembrane</keyword>
<protein>
    <submittedName>
        <fullName evidence="2">Uncharacterized protein</fullName>
    </submittedName>
</protein>
<dbReference type="OrthoDB" id="709544at2"/>
<keyword evidence="1" id="KW-1133">Transmembrane helix</keyword>
<proteinExistence type="predicted"/>
<keyword evidence="3" id="KW-1185">Reference proteome</keyword>
<reference evidence="2 3" key="2">
    <citation type="journal article" date="2015" name="Stand. Genomic Sci.">
        <title>High quality draft genomic sequence of Flavobacterium enshiense DK69(T) and comparison among Flavobacterium genomes.</title>
        <authorList>
            <person name="Zeng Z."/>
            <person name="Chen C."/>
            <person name="Du H."/>
            <person name="Wang G."/>
            <person name="Li M."/>
        </authorList>
    </citation>
    <scope>NUCLEOTIDE SEQUENCE [LARGE SCALE GENOMIC DNA]</scope>
    <source>
        <strain evidence="2 3">DK69</strain>
    </source>
</reference>
<feature type="transmembrane region" description="Helical" evidence="1">
    <location>
        <begin position="36"/>
        <end position="55"/>
    </location>
</feature>
<name>A0A0A2MM11_9FLAO</name>
<evidence type="ECO:0000256" key="1">
    <source>
        <dbReference type="SAM" id="Phobius"/>
    </source>
</evidence>
<gene>
    <name evidence="2" type="ORF">Q767_15590</name>
</gene>
<reference evidence="3" key="1">
    <citation type="submission" date="2013-09" db="EMBL/GenBank/DDBJ databases">
        <authorList>
            <person name="Zeng Z."/>
            <person name="Chen C."/>
        </authorList>
    </citation>
    <scope>NUCLEOTIDE SEQUENCE [LARGE SCALE GENOMIC DNA]</scope>
    <source>
        <strain evidence="3">DK69</strain>
    </source>
</reference>
<sequence>MLIYILAFLFIFIACSGLTFLSYWIPKKLGFKKAGIILSTIVGVFFILLAISDFFEDELFSKNNARELLSKQEISLKDDFEILENESMSGIGDYYHTFTLKISNLDKNRIISEIKKTTNFTSDTIATDITKSTDYYEGEKVTQNYETKDEFIKELFEPQGEDYAPTWRKIRINKKENILIFEDVDE</sequence>
<evidence type="ECO:0000313" key="3">
    <source>
        <dbReference type="Proteomes" id="UP000030149"/>
    </source>
</evidence>
<dbReference type="STRING" id="1107311.Q767_15590"/>
<dbReference type="Proteomes" id="UP000030149">
    <property type="component" value="Unassembled WGS sequence"/>
</dbReference>
<dbReference type="RefSeq" id="WP_035630947.1">
    <property type="nucleotide sequence ID" value="NZ_AVCS01000030.1"/>
</dbReference>
<keyword evidence="1" id="KW-0472">Membrane</keyword>
<feature type="transmembrane region" description="Helical" evidence="1">
    <location>
        <begin position="6"/>
        <end position="24"/>
    </location>
</feature>
<dbReference type="EMBL" id="JRLZ01000025">
    <property type="protein sequence ID" value="KGO92616.1"/>
    <property type="molecule type" value="Genomic_DNA"/>
</dbReference>
<comment type="caution">
    <text evidence="2">The sequence shown here is derived from an EMBL/GenBank/DDBJ whole genome shotgun (WGS) entry which is preliminary data.</text>
</comment>
<dbReference type="PATRIC" id="fig|1107311.5.peg.1643"/>
<dbReference type="AlphaFoldDB" id="A0A0A2MM11"/>